<comment type="caution">
    <text evidence="2">The sequence shown here is derived from an EMBL/GenBank/DDBJ whole genome shotgun (WGS) entry which is preliminary data.</text>
</comment>
<evidence type="ECO:0000259" key="1">
    <source>
        <dbReference type="Pfam" id="PF04545"/>
    </source>
</evidence>
<sequence length="200" mass="23378">MNELFSSSSTNQSVENYLNKFEKHLQNPVIKSFLEISENMDLLVEVINHPTNLSKKKLDDTFREFYFKIRFTNYLSQAIYFNAINYDKKVNLFLERNKSILDCQLKDGDVTLLDYLASKEWQEGQEVCIDSSNIADHLTSYSLFKAIQLLTENQRQLLNLAYIYGLNDSEIAVYLNKSQQAVSRSHRKALKKLKELIENE</sequence>
<dbReference type="EMBL" id="JBHSRI010000025">
    <property type="protein sequence ID" value="MFC6040781.1"/>
    <property type="molecule type" value="Genomic_DNA"/>
</dbReference>
<evidence type="ECO:0000313" key="3">
    <source>
        <dbReference type="Proteomes" id="UP001596170"/>
    </source>
</evidence>
<reference evidence="3" key="1">
    <citation type="journal article" date="2019" name="Int. J. Syst. Evol. Microbiol.">
        <title>The Global Catalogue of Microorganisms (GCM) 10K type strain sequencing project: providing services to taxonomists for standard genome sequencing and annotation.</title>
        <authorList>
            <consortium name="The Broad Institute Genomics Platform"/>
            <consortium name="The Broad Institute Genome Sequencing Center for Infectious Disease"/>
            <person name="Wu L."/>
            <person name="Ma J."/>
        </authorList>
    </citation>
    <scope>NUCLEOTIDE SEQUENCE [LARGE SCALE GENOMIC DNA]</scope>
    <source>
        <strain evidence="3">CCUG 54527</strain>
    </source>
</reference>
<dbReference type="Pfam" id="PF04545">
    <property type="entry name" value="Sigma70_r4"/>
    <property type="match status" value="1"/>
</dbReference>
<accession>A0ABW1LBB4</accession>
<keyword evidence="3" id="KW-1185">Reference proteome</keyword>
<evidence type="ECO:0000313" key="2">
    <source>
        <dbReference type="EMBL" id="MFC6040781.1"/>
    </source>
</evidence>
<gene>
    <name evidence="2" type="ORF">ACFPYN_15240</name>
</gene>
<organism evidence="2 3">
    <name type="scientific">Paenisporosarcina macmurdoensis</name>
    <dbReference type="NCBI Taxonomy" id="212659"/>
    <lineage>
        <taxon>Bacteria</taxon>
        <taxon>Bacillati</taxon>
        <taxon>Bacillota</taxon>
        <taxon>Bacilli</taxon>
        <taxon>Bacillales</taxon>
        <taxon>Caryophanaceae</taxon>
        <taxon>Paenisporosarcina</taxon>
    </lineage>
</organism>
<dbReference type="InterPro" id="IPR013324">
    <property type="entry name" value="RNA_pol_sigma_r3/r4-like"/>
</dbReference>
<name>A0ABW1LBB4_9BACL</name>
<dbReference type="InterPro" id="IPR007630">
    <property type="entry name" value="RNA_pol_sigma70_r4"/>
</dbReference>
<dbReference type="RefSeq" id="WP_377735343.1">
    <property type="nucleotide sequence ID" value="NZ_JBHSRI010000025.1"/>
</dbReference>
<dbReference type="Gene3D" id="1.20.140.160">
    <property type="match status" value="1"/>
</dbReference>
<protein>
    <submittedName>
        <fullName evidence="2">Sigma-70 family RNA polymerase sigma factor</fullName>
    </submittedName>
</protein>
<proteinExistence type="predicted"/>
<dbReference type="Proteomes" id="UP001596170">
    <property type="component" value="Unassembled WGS sequence"/>
</dbReference>
<feature type="domain" description="RNA polymerase sigma-70 region 4" evidence="1">
    <location>
        <begin position="146"/>
        <end position="195"/>
    </location>
</feature>
<dbReference type="CDD" id="cd06171">
    <property type="entry name" value="Sigma70_r4"/>
    <property type="match status" value="1"/>
</dbReference>
<dbReference type="SUPFAM" id="SSF88659">
    <property type="entry name" value="Sigma3 and sigma4 domains of RNA polymerase sigma factors"/>
    <property type="match status" value="1"/>
</dbReference>